<evidence type="ECO:0000256" key="1">
    <source>
        <dbReference type="ARBA" id="ARBA00022801"/>
    </source>
</evidence>
<dbReference type="InterPro" id="IPR005511">
    <property type="entry name" value="SMP-30"/>
</dbReference>
<keyword evidence="3" id="KW-0862">Zinc</keyword>
<evidence type="ECO:0000259" key="4">
    <source>
        <dbReference type="Pfam" id="PF08450"/>
    </source>
</evidence>
<dbReference type="SUPFAM" id="SSF63829">
    <property type="entry name" value="Calcium-dependent phosphotriesterase"/>
    <property type="match status" value="1"/>
</dbReference>
<feature type="binding site" evidence="3">
    <location>
        <position position="45"/>
    </location>
    <ligand>
        <name>a divalent metal cation</name>
        <dbReference type="ChEBI" id="CHEBI:60240"/>
    </ligand>
</feature>
<keyword evidence="3" id="KW-0479">Metal-binding</keyword>
<evidence type="ECO:0000313" key="6">
    <source>
        <dbReference type="Proteomes" id="UP000306196"/>
    </source>
</evidence>
<dbReference type="InterPro" id="IPR013658">
    <property type="entry name" value="SGL"/>
</dbReference>
<comment type="cofactor">
    <cofactor evidence="3">
        <name>Zn(2+)</name>
        <dbReference type="ChEBI" id="CHEBI:29105"/>
    </cofactor>
    <text evidence="3">Binds 1 divalent metal cation per subunit.</text>
</comment>
<dbReference type="PANTHER" id="PTHR47572:SF4">
    <property type="entry name" value="LACTONASE DRP35"/>
    <property type="match status" value="1"/>
</dbReference>
<name>A0A5R8K9R9_9BACT</name>
<feature type="binding site" evidence="3">
    <location>
        <position position="229"/>
    </location>
    <ligand>
        <name>a divalent metal cation</name>
        <dbReference type="ChEBI" id="CHEBI:60240"/>
    </ligand>
</feature>
<feature type="active site" description="Proton donor/acceptor" evidence="2">
    <location>
        <position position="229"/>
    </location>
</feature>
<keyword evidence="6" id="KW-1185">Reference proteome</keyword>
<dbReference type="AlphaFoldDB" id="A0A5R8K9R9"/>
<evidence type="ECO:0000256" key="2">
    <source>
        <dbReference type="PIRSR" id="PIRSR605511-1"/>
    </source>
</evidence>
<feature type="binding site" evidence="3">
    <location>
        <position position="182"/>
    </location>
    <ligand>
        <name>a divalent metal cation</name>
        <dbReference type="ChEBI" id="CHEBI:60240"/>
    </ligand>
</feature>
<dbReference type="EMBL" id="VAUV01000016">
    <property type="protein sequence ID" value="TLD69082.1"/>
    <property type="molecule type" value="Genomic_DNA"/>
</dbReference>
<evidence type="ECO:0000313" key="5">
    <source>
        <dbReference type="EMBL" id="TLD69082.1"/>
    </source>
</evidence>
<reference evidence="5 6" key="1">
    <citation type="submission" date="2019-05" db="EMBL/GenBank/DDBJ databases">
        <title>Verrucobacter flavum gen. nov., sp. nov. a new member of the family Verrucomicrobiaceae.</title>
        <authorList>
            <person name="Szuroczki S."/>
            <person name="Abbaszade G."/>
            <person name="Szabo A."/>
            <person name="Felfoldi T."/>
            <person name="Schumann P."/>
            <person name="Boka K."/>
            <person name="Keki Z."/>
            <person name="Toumi M."/>
            <person name="Toth E."/>
        </authorList>
    </citation>
    <scope>NUCLEOTIDE SEQUENCE [LARGE SCALE GENOMIC DNA]</scope>
    <source>
        <strain evidence="5 6">MG-N-17</strain>
    </source>
</reference>
<protein>
    <submittedName>
        <fullName evidence="5">SMP-30/gluconolactonase/LRE family protein</fullName>
    </submittedName>
</protein>
<dbReference type="Proteomes" id="UP000306196">
    <property type="component" value="Unassembled WGS sequence"/>
</dbReference>
<dbReference type="PANTHER" id="PTHR47572">
    <property type="entry name" value="LIPOPROTEIN-RELATED"/>
    <property type="match status" value="1"/>
</dbReference>
<gene>
    <name evidence="5" type="ORF">FEM03_19640</name>
</gene>
<accession>A0A5R8K9R9</accession>
<dbReference type="RefSeq" id="WP_138088006.1">
    <property type="nucleotide sequence ID" value="NZ_VAUV01000016.1"/>
</dbReference>
<proteinExistence type="predicted"/>
<dbReference type="Gene3D" id="2.120.10.30">
    <property type="entry name" value="TolB, C-terminal domain"/>
    <property type="match status" value="1"/>
</dbReference>
<keyword evidence="1" id="KW-0378">Hydrolase</keyword>
<sequence length="298" mass="31662">MPSTSFLLTLTALAATLPLAAQLPATIATPDAKVELIQGGFKFTEGPAVSPTGQIYFTDIPNNRIHVYDPVSKKLEIHRENTGAANGLMFDSTGALIACEGGNRIVTRQVFGEEPKPIATAWNGKKLNSPNDLDIDLKGGIYFTDPRYGKGDNREIDIEAVYYLPPNGGEVIQVVSDLKKPNGIALSPDRKTLYVADNGAGSLHAYDVNDTDGTLTNARLISPEVPGCDGMCVDTSGNLFVTTKEGVKIFTPTGTHLGTIAVPEGPANCTFGAQGTKTLYITARTGFYQIQLGVDGLK</sequence>
<dbReference type="PRINTS" id="PR01790">
    <property type="entry name" value="SMP30FAMILY"/>
</dbReference>
<comment type="caution">
    <text evidence="5">The sequence shown here is derived from an EMBL/GenBank/DDBJ whole genome shotgun (WGS) entry which is preliminary data.</text>
</comment>
<evidence type="ECO:0000256" key="3">
    <source>
        <dbReference type="PIRSR" id="PIRSR605511-2"/>
    </source>
</evidence>
<dbReference type="Pfam" id="PF08450">
    <property type="entry name" value="SGL"/>
    <property type="match status" value="1"/>
</dbReference>
<feature type="binding site" evidence="3">
    <location>
        <position position="131"/>
    </location>
    <ligand>
        <name>substrate</name>
    </ligand>
</feature>
<organism evidence="5 6">
    <name type="scientific">Phragmitibacter flavus</name>
    <dbReference type="NCBI Taxonomy" id="2576071"/>
    <lineage>
        <taxon>Bacteria</taxon>
        <taxon>Pseudomonadati</taxon>
        <taxon>Verrucomicrobiota</taxon>
        <taxon>Verrucomicrobiia</taxon>
        <taxon>Verrucomicrobiales</taxon>
        <taxon>Verrucomicrobiaceae</taxon>
        <taxon>Phragmitibacter</taxon>
    </lineage>
</organism>
<dbReference type="GO" id="GO:0016787">
    <property type="term" value="F:hydrolase activity"/>
    <property type="evidence" value="ECO:0007669"/>
    <property type="project" value="UniProtKB-KW"/>
</dbReference>
<dbReference type="InterPro" id="IPR051262">
    <property type="entry name" value="SMP-30/CGR1_Lactonase"/>
</dbReference>
<dbReference type="GO" id="GO:0046872">
    <property type="term" value="F:metal ion binding"/>
    <property type="evidence" value="ECO:0007669"/>
    <property type="project" value="UniProtKB-KW"/>
</dbReference>
<dbReference type="InterPro" id="IPR011042">
    <property type="entry name" value="6-blade_b-propeller_TolB-like"/>
</dbReference>
<dbReference type="OrthoDB" id="2633250at2"/>
<feature type="domain" description="SMP-30/Gluconolactonase/LRE-like region" evidence="4">
    <location>
        <begin position="43"/>
        <end position="283"/>
    </location>
</feature>